<keyword evidence="4" id="KW-1185">Reference proteome</keyword>
<evidence type="ECO:0000259" key="2">
    <source>
        <dbReference type="Pfam" id="PF24818"/>
    </source>
</evidence>
<dbReference type="Pfam" id="PF24818">
    <property type="entry name" value="PH_TRF2_HOY1"/>
    <property type="match status" value="1"/>
</dbReference>
<feature type="compositionally biased region" description="Low complexity" evidence="1">
    <location>
        <begin position="106"/>
        <end position="120"/>
    </location>
</feature>
<feature type="domain" description="TRF2/HOY1 PH-like" evidence="2">
    <location>
        <begin position="185"/>
        <end position="302"/>
    </location>
</feature>
<accession>A0AA86SAC1</accession>
<feature type="region of interest" description="Disordered" evidence="1">
    <location>
        <begin position="343"/>
        <end position="381"/>
    </location>
</feature>
<feature type="compositionally biased region" description="Basic and acidic residues" evidence="1">
    <location>
        <begin position="349"/>
        <end position="359"/>
    </location>
</feature>
<gene>
    <name evidence="3" type="ORF">AYBTSS11_LOCUS12153</name>
</gene>
<evidence type="ECO:0000256" key="1">
    <source>
        <dbReference type="SAM" id="MobiDB-lite"/>
    </source>
</evidence>
<dbReference type="PANTHER" id="PTHR33494:SF27">
    <property type="entry name" value="ATP-DEPENDENT DNA HELICASE"/>
    <property type="match status" value="1"/>
</dbReference>
<organism evidence="3 4">
    <name type="scientific">Sphenostylis stenocarpa</name>
    <dbReference type="NCBI Taxonomy" id="92480"/>
    <lineage>
        <taxon>Eukaryota</taxon>
        <taxon>Viridiplantae</taxon>
        <taxon>Streptophyta</taxon>
        <taxon>Embryophyta</taxon>
        <taxon>Tracheophyta</taxon>
        <taxon>Spermatophyta</taxon>
        <taxon>Magnoliopsida</taxon>
        <taxon>eudicotyledons</taxon>
        <taxon>Gunneridae</taxon>
        <taxon>Pentapetalae</taxon>
        <taxon>rosids</taxon>
        <taxon>fabids</taxon>
        <taxon>Fabales</taxon>
        <taxon>Fabaceae</taxon>
        <taxon>Papilionoideae</taxon>
        <taxon>50 kb inversion clade</taxon>
        <taxon>NPAAA clade</taxon>
        <taxon>indigoferoid/millettioid clade</taxon>
        <taxon>Phaseoleae</taxon>
        <taxon>Sphenostylis</taxon>
    </lineage>
</organism>
<sequence length="593" mass="66286">MLYFRQLKGSHAPLITCTRFTSEASNNVLFCFRQLPTHIFAIYERFDSAFLASLKNLMVQPMGIIKLRSDLERVPLKLEVEEPLQKEHAPLNKRFKTSSASHEQCNASNSTSSSSPSQNNILDEPSPLGLRLRKSPSLLDLIQMKLSQDNMFIANIQKENLSSGLKKESQAAAASGSVEKLKASNFPASLLRIGSWEYKSKHEGDLVAKCYFAKQKLVWEVLEGELKSKLEIQWSDIMGLKANCPDTGPSSLTVVLTRQPLFFRETNPQPRKHTLWQTTSDFTNGEASKHRQHFLEVPQGLLAKHFEKLIQCDVHLNFISQQPEIVLDSPHFDDTRPVAFENLDNPEDADLHQVNRKESTTSCLRDIGSPHSSLSSSFKNEHNGSLRVSLDNLRCEAPSTSSESTNSETDFKGSRNCDQINLPGLRPSMSMSDFIDHIEHCLSEQITSGNPSFCGGRPGFQEMLEEIAQHLLSDNQVITASDEKSLMTRVNSLCCLLQKDPAALQSSHGKESVANGPDDGKNILLSHDLESIQNNKIKMDVKPAEEDSRDVSGSRQTPGMSRKDSFVEFLLHLPRIASLSNFLFNISEEDTDS</sequence>
<dbReference type="EMBL" id="OY731400">
    <property type="protein sequence ID" value="CAJ1944875.1"/>
    <property type="molecule type" value="Genomic_DNA"/>
</dbReference>
<evidence type="ECO:0000313" key="4">
    <source>
        <dbReference type="Proteomes" id="UP001189624"/>
    </source>
</evidence>
<dbReference type="Proteomes" id="UP001189624">
    <property type="component" value="Chromosome 3"/>
</dbReference>
<proteinExistence type="predicted"/>
<name>A0AA86SAC1_9FABA</name>
<dbReference type="PANTHER" id="PTHR33494">
    <property type="entry name" value="OS02G0793800 PROTEIN"/>
    <property type="match status" value="1"/>
</dbReference>
<evidence type="ECO:0000313" key="3">
    <source>
        <dbReference type="EMBL" id="CAJ1944875.1"/>
    </source>
</evidence>
<feature type="region of interest" description="Disordered" evidence="1">
    <location>
        <begin position="89"/>
        <end position="126"/>
    </location>
</feature>
<reference evidence="3" key="1">
    <citation type="submission" date="2023-10" db="EMBL/GenBank/DDBJ databases">
        <authorList>
            <person name="Domelevo Entfellner J.-B."/>
        </authorList>
    </citation>
    <scope>NUCLEOTIDE SEQUENCE</scope>
</reference>
<protein>
    <recommendedName>
        <fullName evidence="2">TRF2/HOY1 PH-like domain-containing protein</fullName>
    </recommendedName>
</protein>
<dbReference type="AlphaFoldDB" id="A0AA86SAC1"/>
<dbReference type="Gramene" id="rna-AYBTSS11_LOCUS12153">
    <property type="protein sequence ID" value="CAJ1944875.1"/>
    <property type="gene ID" value="gene-AYBTSS11_LOCUS12153"/>
</dbReference>
<feature type="compositionally biased region" description="Basic and acidic residues" evidence="1">
    <location>
        <begin position="537"/>
        <end position="552"/>
    </location>
</feature>
<dbReference type="InterPro" id="IPR057939">
    <property type="entry name" value="TRF2_HOY1_PH"/>
</dbReference>
<feature type="region of interest" description="Disordered" evidence="1">
    <location>
        <begin position="535"/>
        <end position="560"/>
    </location>
</feature>